<proteinExistence type="predicted"/>
<dbReference type="EMBL" id="KZ819686">
    <property type="protein sequence ID" value="PWN54411.1"/>
    <property type="molecule type" value="Genomic_DNA"/>
</dbReference>
<accession>A0ACD0P8R2</accession>
<organism evidence="1 2">
    <name type="scientific">Violaceomyces palustris</name>
    <dbReference type="NCBI Taxonomy" id="1673888"/>
    <lineage>
        <taxon>Eukaryota</taxon>
        <taxon>Fungi</taxon>
        <taxon>Dikarya</taxon>
        <taxon>Basidiomycota</taxon>
        <taxon>Ustilaginomycotina</taxon>
        <taxon>Ustilaginomycetes</taxon>
        <taxon>Violaceomycetales</taxon>
        <taxon>Violaceomycetaceae</taxon>
        <taxon>Violaceomyces</taxon>
    </lineage>
</organism>
<reference evidence="1 2" key="1">
    <citation type="journal article" date="2018" name="Mol. Biol. Evol.">
        <title>Broad Genomic Sampling Reveals a Smut Pathogenic Ancestry of the Fungal Clade Ustilaginomycotina.</title>
        <authorList>
            <person name="Kijpornyongpan T."/>
            <person name="Mondo S.J."/>
            <person name="Barry K."/>
            <person name="Sandor L."/>
            <person name="Lee J."/>
            <person name="Lipzen A."/>
            <person name="Pangilinan J."/>
            <person name="LaButti K."/>
            <person name="Hainaut M."/>
            <person name="Henrissat B."/>
            <person name="Grigoriev I.V."/>
            <person name="Spatafora J.W."/>
            <person name="Aime M.C."/>
        </authorList>
    </citation>
    <scope>NUCLEOTIDE SEQUENCE [LARGE SCALE GENOMIC DNA]</scope>
    <source>
        <strain evidence="1 2">SA 807</strain>
    </source>
</reference>
<sequence length="470" mass="49784">MIPAPGLAFANLLDPSHGVKALLHGQEGLSGFQQRQEYPPQHDRQKNLPRQVKVRSLLGRDSSNEAEQVPLPSCLSNGRIFTLDADASCTNLALLFAVGDYQVQVTNPWLSKNGTVDPYSAECLIPAGTLICMEQPCVNYIIQPGDTCDSIVENNPLARVVSPSQLGDFNPELGNDCEDISSHLGDRICITPNADMRSLLPQSTYDSAEFPSITLVTTTPDPDSGGIRISPTPTTSETPSPTSTPQATYINTGLPSPTNLAQGSLSHACGYYIDVQASDNCASIENDWFVAESDLEAWNREINCTKNPDLSSLAGKAICVTGPWGAIPPAPVPSNAAQPVDQNCIEFVTSKTGDTCTSFATAYGLTLDQFRALNMVLNAQCSNFNAQTAYCIAEDGTNGAGGSSSPSSNSSPTGRSSSSISRSSSGTTTATNVVNGASQRFPLSLIPLSLAPLALALPLVNACYEYFYQV</sequence>
<name>A0ACD0P8R2_9BASI</name>
<gene>
    <name evidence="1" type="ORF">IE53DRAFT_383031</name>
</gene>
<dbReference type="Proteomes" id="UP000245626">
    <property type="component" value="Unassembled WGS sequence"/>
</dbReference>
<evidence type="ECO:0000313" key="2">
    <source>
        <dbReference type="Proteomes" id="UP000245626"/>
    </source>
</evidence>
<keyword evidence="2" id="KW-1185">Reference proteome</keyword>
<evidence type="ECO:0000313" key="1">
    <source>
        <dbReference type="EMBL" id="PWN54411.1"/>
    </source>
</evidence>
<protein>
    <submittedName>
        <fullName evidence="1">Uncharacterized protein</fullName>
    </submittedName>
</protein>